<dbReference type="PANTHER" id="PTHR15817">
    <property type="entry name" value="STG PROTEIN"/>
    <property type="match status" value="1"/>
</dbReference>
<evidence type="ECO:0000313" key="3">
    <source>
        <dbReference type="EMBL" id="KAF5915509.1"/>
    </source>
</evidence>
<accession>A0A7J7EI93</accession>
<dbReference type="Proteomes" id="UP000551758">
    <property type="component" value="Unassembled WGS sequence"/>
</dbReference>
<dbReference type="GO" id="GO:0030198">
    <property type="term" value="P:extracellular matrix organization"/>
    <property type="evidence" value="ECO:0007669"/>
    <property type="project" value="TreeGrafter"/>
</dbReference>
<organism evidence="3 4">
    <name type="scientific">Diceros bicornis minor</name>
    <name type="common">South-central black rhinoceros</name>
    <dbReference type="NCBI Taxonomy" id="77932"/>
    <lineage>
        <taxon>Eukaryota</taxon>
        <taxon>Metazoa</taxon>
        <taxon>Chordata</taxon>
        <taxon>Craniata</taxon>
        <taxon>Vertebrata</taxon>
        <taxon>Euteleostomi</taxon>
        <taxon>Mammalia</taxon>
        <taxon>Eutheria</taxon>
        <taxon>Laurasiatheria</taxon>
        <taxon>Perissodactyla</taxon>
        <taxon>Rhinocerotidae</taxon>
        <taxon>Diceros</taxon>
    </lineage>
</organism>
<proteinExistence type="predicted"/>
<feature type="region of interest" description="Disordered" evidence="1">
    <location>
        <begin position="72"/>
        <end position="136"/>
    </location>
</feature>
<dbReference type="Pfam" id="PF15809">
    <property type="entry name" value="STG"/>
    <property type="match status" value="1"/>
</dbReference>
<reference evidence="3 4" key="1">
    <citation type="journal article" date="2020" name="Mol. Biol. Evol.">
        <title>Interspecific Gene Flow and the Evolution of Specialization in Black and White Rhinoceros.</title>
        <authorList>
            <person name="Moodley Y."/>
            <person name="Westbury M.V."/>
            <person name="Russo I.M."/>
            <person name="Gopalakrishnan S."/>
            <person name="Rakotoarivelo A."/>
            <person name="Olsen R.A."/>
            <person name="Prost S."/>
            <person name="Tunstall T."/>
            <person name="Ryder O.A."/>
            <person name="Dalen L."/>
            <person name="Bruford M.W."/>
        </authorList>
    </citation>
    <scope>NUCLEOTIDE SEQUENCE [LARGE SCALE GENOMIC DNA]</scope>
    <source>
        <strain evidence="3">SBR-YM</strain>
        <tissue evidence="3">Skin</tissue>
    </source>
</reference>
<evidence type="ECO:0000256" key="1">
    <source>
        <dbReference type="SAM" id="MobiDB-lite"/>
    </source>
</evidence>
<dbReference type="InterPro" id="IPR026135">
    <property type="entry name" value="C6orf15"/>
</dbReference>
<keyword evidence="2" id="KW-0732">Signal</keyword>
<dbReference type="AlphaFoldDB" id="A0A7J7EI93"/>
<evidence type="ECO:0000313" key="4">
    <source>
        <dbReference type="Proteomes" id="UP000551758"/>
    </source>
</evidence>
<gene>
    <name evidence="3" type="ORF">HPG69_012670</name>
</gene>
<comment type="caution">
    <text evidence="3">The sequence shown here is derived from an EMBL/GenBank/DDBJ whole genome shotgun (WGS) entry which is preliminary data.</text>
</comment>
<feature type="signal peptide" evidence="2">
    <location>
        <begin position="1"/>
        <end position="26"/>
    </location>
</feature>
<dbReference type="PANTHER" id="PTHR15817:SF2">
    <property type="entry name" value="SIMILAR TO RIKEN CDNA 2300002M23"/>
    <property type="match status" value="1"/>
</dbReference>
<evidence type="ECO:0000256" key="2">
    <source>
        <dbReference type="SAM" id="SignalP"/>
    </source>
</evidence>
<dbReference type="GO" id="GO:0031012">
    <property type="term" value="C:extracellular matrix"/>
    <property type="evidence" value="ECO:0007669"/>
    <property type="project" value="TreeGrafter"/>
</dbReference>
<sequence>MQGHAARSWAPLGLLLVCLHLPGIGAVPDPWAGGTGRLRGAGIEGTGLFARSIGVMEEKIPQNLRTNLPLLGQPHLASLPNSEHPQSRPDPGSNDLARAPLKTNASPLGSFQPAGRSEVQRWPPSEELPSMDSWPSEDPWPMMAATVEDLGGEVLPEELSFLSNAVALPLDSGPLLAGSSAHSVDPSLEASLLHQDSESRPLPRSNVLGSQGQILAQRPPWSLINRIRKPLLPGRPWGILNPSVSWGGGGHGTGWGIRPMPCPMRILGSNICPITSWGNINRYLEGIWGNINRYPGGIWGNINRYPAGSWGNINRYPGGSWGNINRVLQMLSCCPHPLQKIKAQVFEGGASWSHRGQGCTPSLICSPAVAFQILTCTSSQAPGSPSQLVKCSNVCVINREDFLHHQEIEGKEHTLDQVVCENEMKAHVEANLGVGKVEIRQHSEILIASCLGAYSNLLISLIPIGFVSSSPS</sequence>
<name>A0A7J7EI93_DICBM</name>
<keyword evidence="4" id="KW-1185">Reference proteome</keyword>
<dbReference type="EMBL" id="JACDTQ010002860">
    <property type="protein sequence ID" value="KAF5915509.1"/>
    <property type="molecule type" value="Genomic_DNA"/>
</dbReference>
<feature type="chain" id="PRO_5029886603" evidence="2">
    <location>
        <begin position="27"/>
        <end position="472"/>
    </location>
</feature>
<protein>
    <submittedName>
        <fullName evidence="3">Uncharacterized protein</fullName>
    </submittedName>
</protein>